<comment type="similarity">
    <text evidence="7">Belongs to the metallo-dependent hydrolases superfamily. HutI family.</text>
</comment>
<evidence type="ECO:0000256" key="4">
    <source>
        <dbReference type="ARBA" id="ARBA00022808"/>
    </source>
</evidence>
<evidence type="ECO:0000256" key="1">
    <source>
        <dbReference type="ARBA" id="ARBA00012864"/>
    </source>
</evidence>
<feature type="binding site" evidence="7">
    <location>
        <position position="311"/>
    </location>
    <ligand>
        <name>N-formimidoyl-L-glutamate</name>
        <dbReference type="ChEBI" id="CHEBI:58928"/>
    </ligand>
</feature>
<feature type="binding site" evidence="7">
    <location>
        <position position="309"/>
    </location>
    <ligand>
        <name>Fe(3+)</name>
        <dbReference type="ChEBI" id="CHEBI:29034"/>
    </ligand>
</feature>
<dbReference type="GO" id="GO:0019556">
    <property type="term" value="P:L-histidine catabolic process to glutamate and formamide"/>
    <property type="evidence" value="ECO:0007669"/>
    <property type="project" value="UniProtKB-UniRule"/>
</dbReference>
<feature type="binding site" evidence="7">
    <location>
        <position position="235"/>
    </location>
    <ligand>
        <name>Fe(3+)</name>
        <dbReference type="ChEBI" id="CHEBI:29034"/>
    </ligand>
</feature>
<feature type="binding site" evidence="7">
    <location>
        <position position="309"/>
    </location>
    <ligand>
        <name>Zn(2+)</name>
        <dbReference type="ChEBI" id="CHEBI:29105"/>
    </ligand>
</feature>
<dbReference type="NCBIfam" id="TIGR01224">
    <property type="entry name" value="hutI"/>
    <property type="match status" value="1"/>
</dbReference>
<dbReference type="PANTHER" id="PTHR42752">
    <property type="entry name" value="IMIDAZOLONEPROPIONASE"/>
    <property type="match status" value="1"/>
</dbReference>
<dbReference type="GO" id="GO:0019557">
    <property type="term" value="P:L-histidine catabolic process to glutamate and formate"/>
    <property type="evidence" value="ECO:0007669"/>
    <property type="project" value="UniProtKB-UniPathway"/>
</dbReference>
<comment type="caution">
    <text evidence="9">The sequence shown here is derived from an EMBL/GenBank/DDBJ whole genome shotgun (WGS) entry which is preliminary data.</text>
</comment>
<feature type="binding site" evidence="7">
    <location>
        <position position="314"/>
    </location>
    <ligand>
        <name>4-imidazolone-5-propanoate</name>
        <dbReference type="ChEBI" id="CHEBI:77893"/>
    </ligand>
</feature>
<accession>A0A7Z0J7D8</accession>
<dbReference type="InterPro" id="IPR032466">
    <property type="entry name" value="Metal_Hydrolase"/>
</dbReference>
<dbReference type="SUPFAM" id="SSF51556">
    <property type="entry name" value="Metallo-dependent hydrolases"/>
    <property type="match status" value="1"/>
</dbReference>
<dbReference type="Gene3D" id="2.30.40.10">
    <property type="entry name" value="Urease, subunit C, domain 1"/>
    <property type="match status" value="1"/>
</dbReference>
<keyword evidence="3 7" id="KW-0378">Hydrolase</keyword>
<dbReference type="HAMAP" id="MF_00372">
    <property type="entry name" value="HutI"/>
    <property type="match status" value="1"/>
</dbReference>
<comment type="function">
    <text evidence="7">Catalyzes the hydrolytic cleavage of the carbon-nitrogen bond in imidazolone-5-propanoate to yield N-formimidoyl-L-glutamate. It is the third step in the universal histidine degradation pathway.</text>
</comment>
<comment type="subcellular location">
    <subcellularLocation>
        <location evidence="7">Cytoplasm</location>
    </subcellularLocation>
</comment>
<evidence type="ECO:0000313" key="9">
    <source>
        <dbReference type="EMBL" id="NYJ21365.1"/>
    </source>
</evidence>
<dbReference type="EC" id="3.5.2.7" evidence="1 7"/>
<keyword evidence="5 7" id="KW-0862">Zinc</keyword>
<keyword evidence="6 7" id="KW-0408">Iron</keyword>
<keyword evidence="2 7" id="KW-0479">Metal-binding</keyword>
<feature type="binding site" evidence="7">
    <location>
        <position position="78"/>
    </location>
    <ligand>
        <name>Fe(3+)</name>
        <dbReference type="ChEBI" id="CHEBI:29034"/>
    </ligand>
</feature>
<sequence length="400" mass="41521">MTTELVTNIGQLITNSPGVDTRPGSERLGILTDAAILIEDGQIAWLGAASAAPAHALAADTVTDAVGACIIPGFVDSHSHIIFGGDRSAEFEARMSGQKYSAGGIRSTVAATRAASDEELRARTRGFLGEMLAQGTTTVEIKSGYGLSLADEARLVRLAAEVTSEVTFLGAHVVPAEFSGRADEYVDLVVGDMLDACSPHARWIDVFCETGAFTPVQSRRILVAGAARGLGVRVHASQLGPGDGVMLAVELDAASVDHCTYLTEDDVQALAGSNTVATLLPGVEFSTRQPYPSARRLIDAGATVALASDCNPGSSFTSSLPFCIAVAVRDMGMTPAEAVWAATAGGAAALRRTDVGRVIVGARADLAQLTADSYLHLAYRPGVPLIRRVWKDGVAVSVSA</sequence>
<dbReference type="InterPro" id="IPR005920">
    <property type="entry name" value="HutI"/>
</dbReference>
<dbReference type="RefSeq" id="WP_179579970.1">
    <property type="nucleotide sequence ID" value="NZ_JACCFM010000001.1"/>
</dbReference>
<dbReference type="GO" id="GO:0005506">
    <property type="term" value="F:iron ion binding"/>
    <property type="evidence" value="ECO:0007669"/>
    <property type="project" value="UniProtKB-UniRule"/>
</dbReference>
<comment type="pathway">
    <text evidence="7">Amino-acid degradation; L-histidine degradation into L-glutamate; N-formimidoyl-L-glutamate from L-histidine: step 3/3.</text>
</comment>
<feature type="binding site" evidence="7">
    <location>
        <position position="80"/>
    </location>
    <ligand>
        <name>Fe(3+)</name>
        <dbReference type="ChEBI" id="CHEBI:29034"/>
    </ligand>
</feature>
<dbReference type="InterPro" id="IPR006680">
    <property type="entry name" value="Amidohydro-rel"/>
</dbReference>
<organism evidence="9 10">
    <name type="scientific">Glaciibacter psychrotolerans</name>
    <dbReference type="NCBI Taxonomy" id="670054"/>
    <lineage>
        <taxon>Bacteria</taxon>
        <taxon>Bacillati</taxon>
        <taxon>Actinomycetota</taxon>
        <taxon>Actinomycetes</taxon>
        <taxon>Micrococcales</taxon>
        <taxon>Microbacteriaceae</taxon>
        <taxon>Glaciibacter</taxon>
    </lineage>
</organism>
<dbReference type="SUPFAM" id="SSF51338">
    <property type="entry name" value="Composite domain of metallo-dependent hydrolases"/>
    <property type="match status" value="2"/>
</dbReference>
<dbReference type="Proteomes" id="UP000537260">
    <property type="component" value="Unassembled WGS sequence"/>
</dbReference>
<dbReference type="UniPathway" id="UPA00379">
    <property type="reaction ID" value="UER00551"/>
</dbReference>
<evidence type="ECO:0000256" key="3">
    <source>
        <dbReference type="ARBA" id="ARBA00022801"/>
    </source>
</evidence>
<protein>
    <recommendedName>
        <fullName evidence="1 7">Imidazolonepropionase</fullName>
        <ecNumber evidence="1 7">3.5.2.7</ecNumber>
    </recommendedName>
    <alternativeName>
        <fullName evidence="7">Imidazolone-5-propionate hydrolase</fullName>
    </alternativeName>
</protein>
<evidence type="ECO:0000259" key="8">
    <source>
        <dbReference type="Pfam" id="PF01979"/>
    </source>
</evidence>
<keyword evidence="4 7" id="KW-0369">Histidine metabolism</keyword>
<gene>
    <name evidence="7" type="primary">hutI</name>
    <name evidence="9" type="ORF">HNR05_003156</name>
</gene>
<dbReference type="Pfam" id="PF01979">
    <property type="entry name" value="Amidohydro_1"/>
    <property type="match status" value="1"/>
</dbReference>
<name>A0A7Z0J7D8_9MICO</name>
<feature type="binding site" evidence="7">
    <location>
        <position position="235"/>
    </location>
    <ligand>
        <name>Zn(2+)</name>
        <dbReference type="ChEBI" id="CHEBI:29105"/>
    </ligand>
</feature>
<keyword evidence="7" id="KW-0963">Cytoplasm</keyword>
<evidence type="ECO:0000256" key="6">
    <source>
        <dbReference type="ARBA" id="ARBA00023004"/>
    </source>
</evidence>
<keyword evidence="10" id="KW-1185">Reference proteome</keyword>
<evidence type="ECO:0000256" key="5">
    <source>
        <dbReference type="ARBA" id="ARBA00022833"/>
    </source>
</evidence>
<reference evidence="9 10" key="1">
    <citation type="submission" date="2020-07" db="EMBL/GenBank/DDBJ databases">
        <title>Sequencing the genomes of 1000 actinobacteria strains.</title>
        <authorList>
            <person name="Klenk H.-P."/>
        </authorList>
    </citation>
    <scope>NUCLEOTIDE SEQUENCE [LARGE SCALE GENOMIC DNA]</scope>
    <source>
        <strain evidence="9 10">LI1</strain>
    </source>
</reference>
<dbReference type="AlphaFoldDB" id="A0A7Z0J7D8"/>
<feature type="binding site" evidence="7">
    <location>
        <position position="313"/>
    </location>
    <ligand>
        <name>N-formimidoyl-L-glutamate</name>
        <dbReference type="ChEBI" id="CHEBI:58928"/>
    </ligand>
</feature>
<evidence type="ECO:0000313" key="10">
    <source>
        <dbReference type="Proteomes" id="UP000537260"/>
    </source>
</evidence>
<evidence type="ECO:0000256" key="2">
    <source>
        <dbReference type="ARBA" id="ARBA00022723"/>
    </source>
</evidence>
<dbReference type="InterPro" id="IPR011059">
    <property type="entry name" value="Metal-dep_hydrolase_composite"/>
</dbReference>
<dbReference type="PANTHER" id="PTHR42752:SF1">
    <property type="entry name" value="IMIDAZOLONEPROPIONASE-RELATED"/>
    <property type="match status" value="1"/>
</dbReference>
<comment type="cofactor">
    <cofactor evidence="7">
        <name>Zn(2+)</name>
        <dbReference type="ChEBI" id="CHEBI:29105"/>
    </cofactor>
    <cofactor evidence="7">
        <name>Fe(3+)</name>
        <dbReference type="ChEBI" id="CHEBI:29034"/>
    </cofactor>
    <text evidence="7">Binds 1 zinc or iron ion per subunit.</text>
</comment>
<dbReference type="GO" id="GO:0005737">
    <property type="term" value="C:cytoplasm"/>
    <property type="evidence" value="ECO:0007669"/>
    <property type="project" value="UniProtKB-SubCell"/>
</dbReference>
<dbReference type="EMBL" id="JACCFM010000001">
    <property type="protein sequence ID" value="NYJ21365.1"/>
    <property type="molecule type" value="Genomic_DNA"/>
</dbReference>
<feature type="binding site" evidence="7">
    <location>
        <position position="78"/>
    </location>
    <ligand>
        <name>Zn(2+)</name>
        <dbReference type="ChEBI" id="CHEBI:29105"/>
    </ligand>
</feature>
<feature type="binding site" evidence="7">
    <location>
        <position position="87"/>
    </location>
    <ligand>
        <name>4-imidazolone-5-propanoate</name>
        <dbReference type="ChEBI" id="CHEBI:77893"/>
    </ligand>
</feature>
<feature type="binding site" evidence="7">
    <location>
        <position position="172"/>
    </location>
    <ligand>
        <name>4-imidazolone-5-propanoate</name>
        <dbReference type="ChEBI" id="CHEBI:77893"/>
    </ligand>
</feature>
<feature type="binding site" evidence="7">
    <location>
        <position position="145"/>
    </location>
    <ligand>
        <name>4-imidazolone-5-propanoate</name>
        <dbReference type="ChEBI" id="CHEBI:77893"/>
    </ligand>
</feature>
<dbReference type="GO" id="GO:0050480">
    <property type="term" value="F:imidazolonepropionase activity"/>
    <property type="evidence" value="ECO:0007669"/>
    <property type="project" value="UniProtKB-UniRule"/>
</dbReference>
<feature type="binding site" evidence="7">
    <location>
        <position position="238"/>
    </location>
    <ligand>
        <name>4-imidazolone-5-propanoate</name>
        <dbReference type="ChEBI" id="CHEBI:77893"/>
    </ligand>
</feature>
<dbReference type="Gene3D" id="3.20.20.140">
    <property type="entry name" value="Metal-dependent hydrolases"/>
    <property type="match status" value="1"/>
</dbReference>
<evidence type="ECO:0000256" key="7">
    <source>
        <dbReference type="HAMAP-Rule" id="MF_00372"/>
    </source>
</evidence>
<comment type="catalytic activity">
    <reaction evidence="7">
        <text>4-imidazolone-5-propanoate + H2O = N-formimidoyl-L-glutamate</text>
        <dbReference type="Rhea" id="RHEA:23660"/>
        <dbReference type="ChEBI" id="CHEBI:15377"/>
        <dbReference type="ChEBI" id="CHEBI:58928"/>
        <dbReference type="ChEBI" id="CHEBI:77893"/>
        <dbReference type="EC" id="3.5.2.7"/>
    </reaction>
</comment>
<feature type="domain" description="Amidohydrolase-related" evidence="8">
    <location>
        <begin position="70"/>
        <end position="379"/>
    </location>
</feature>
<dbReference type="GO" id="GO:0008270">
    <property type="term" value="F:zinc ion binding"/>
    <property type="evidence" value="ECO:0007669"/>
    <property type="project" value="UniProtKB-UniRule"/>
</dbReference>
<proteinExistence type="inferred from homology"/>
<feature type="binding site" evidence="7">
    <location>
        <position position="145"/>
    </location>
    <ligand>
        <name>N-formimidoyl-L-glutamate</name>
        <dbReference type="ChEBI" id="CHEBI:58928"/>
    </ligand>
</feature>
<feature type="binding site" evidence="7">
    <location>
        <position position="80"/>
    </location>
    <ligand>
        <name>Zn(2+)</name>
        <dbReference type="ChEBI" id="CHEBI:29105"/>
    </ligand>
</feature>